<keyword evidence="1" id="KW-0472">Membrane</keyword>
<feature type="domain" description="Gliding motility protein GldL-like N-terminal" evidence="2">
    <location>
        <begin position="18"/>
        <end position="61"/>
    </location>
</feature>
<evidence type="ECO:0000259" key="2">
    <source>
        <dbReference type="Pfam" id="PF22827"/>
    </source>
</evidence>
<proteinExistence type="predicted"/>
<dbReference type="Pfam" id="PF22827">
    <property type="entry name" value="GldL_N"/>
    <property type="match status" value="1"/>
</dbReference>
<organism evidence="3 4">
    <name type="scientific">Pseudopedobacter saltans</name>
    <dbReference type="NCBI Taxonomy" id="151895"/>
    <lineage>
        <taxon>Bacteria</taxon>
        <taxon>Pseudomonadati</taxon>
        <taxon>Bacteroidota</taxon>
        <taxon>Sphingobacteriia</taxon>
        <taxon>Sphingobacteriales</taxon>
        <taxon>Sphingobacteriaceae</taxon>
        <taxon>Pseudopedobacter</taxon>
    </lineage>
</organism>
<evidence type="ECO:0000256" key="1">
    <source>
        <dbReference type="SAM" id="Phobius"/>
    </source>
</evidence>
<name>A0A2W5GSB4_9SPHI</name>
<comment type="caution">
    <text evidence="3">The sequence shown here is derived from an EMBL/GenBank/DDBJ whole genome shotgun (WGS) entry which is preliminary data.</text>
</comment>
<dbReference type="AlphaFoldDB" id="A0A2W5GSB4"/>
<accession>A0A2W5GSB4</accession>
<dbReference type="EMBL" id="QFOI01000235">
    <property type="protein sequence ID" value="PZP46172.1"/>
    <property type="molecule type" value="Genomic_DNA"/>
</dbReference>
<reference evidence="3 4" key="1">
    <citation type="submission" date="2017-11" db="EMBL/GenBank/DDBJ databases">
        <title>Infants hospitalized years apart are colonized by the same room-sourced microbial strains.</title>
        <authorList>
            <person name="Brooks B."/>
            <person name="Olm M.R."/>
            <person name="Firek B.A."/>
            <person name="Baker R."/>
            <person name="Thomas B.C."/>
            <person name="Morowitz M.J."/>
            <person name="Banfield J.F."/>
        </authorList>
    </citation>
    <scope>NUCLEOTIDE SEQUENCE [LARGE SCALE GENOMIC DNA]</scope>
    <source>
        <strain evidence="3">S2_009_000_R2_76</strain>
    </source>
</reference>
<dbReference type="Proteomes" id="UP000249645">
    <property type="component" value="Unassembled WGS sequence"/>
</dbReference>
<feature type="transmembrane region" description="Helical" evidence="1">
    <location>
        <begin position="42"/>
        <end position="60"/>
    </location>
</feature>
<feature type="transmembrane region" description="Helical" evidence="1">
    <location>
        <begin position="17"/>
        <end position="36"/>
    </location>
</feature>
<keyword evidence="1" id="KW-1133">Transmembrane helix</keyword>
<dbReference type="InterPro" id="IPR055087">
    <property type="entry name" value="GldL-like_N"/>
</dbReference>
<sequence>MASTTSKTQKIDRIMDIIVSAAAVPVLLGALFKILHAPGANTWITIGLVTEAGIFALYAIRYILMPVDDLPVETSVKTIVKETQVQPAAPAFDFASLGLSTNEVEKIKEKFVKIGDEHAGQLEKFYSQLSDASSSLVNSTTDAQKAQKELSTLADNLGKLNEVYGKMLTAMNAK</sequence>
<gene>
    <name evidence="3" type="ORF">DI598_12415</name>
</gene>
<keyword evidence="1" id="KW-0812">Transmembrane</keyword>
<protein>
    <recommendedName>
        <fullName evidence="2">Gliding motility protein GldL-like N-terminal domain-containing protein</fullName>
    </recommendedName>
</protein>
<evidence type="ECO:0000313" key="3">
    <source>
        <dbReference type="EMBL" id="PZP46172.1"/>
    </source>
</evidence>
<evidence type="ECO:0000313" key="4">
    <source>
        <dbReference type="Proteomes" id="UP000249645"/>
    </source>
</evidence>